<organism evidence="1 2">
    <name type="scientific">Babesia duncani</name>
    <dbReference type="NCBI Taxonomy" id="323732"/>
    <lineage>
        <taxon>Eukaryota</taxon>
        <taxon>Sar</taxon>
        <taxon>Alveolata</taxon>
        <taxon>Apicomplexa</taxon>
        <taxon>Aconoidasida</taxon>
        <taxon>Piroplasmida</taxon>
        <taxon>Babesiidae</taxon>
        <taxon>Babesia</taxon>
    </lineage>
</organism>
<dbReference type="RefSeq" id="XP_067803438.1">
    <property type="nucleotide sequence ID" value="XM_067946874.1"/>
</dbReference>
<keyword evidence="2" id="KW-1185">Reference proteome</keyword>
<comment type="caution">
    <text evidence="1">The sequence shown here is derived from an EMBL/GenBank/DDBJ whole genome shotgun (WGS) entry which is preliminary data.</text>
</comment>
<protein>
    <submittedName>
        <fullName evidence="1">Uncharacterized protein</fullName>
    </submittedName>
</protein>
<dbReference type="KEGG" id="bdw:94336142"/>
<evidence type="ECO:0000313" key="1">
    <source>
        <dbReference type="EMBL" id="KAK2196596.1"/>
    </source>
</evidence>
<name>A0AAD9PL74_9APIC</name>
<reference evidence="1" key="1">
    <citation type="journal article" date="2023" name="Nat. Microbiol.">
        <title>Babesia duncani multi-omics identifies virulence factors and drug targets.</title>
        <authorList>
            <person name="Singh P."/>
            <person name="Lonardi S."/>
            <person name="Liang Q."/>
            <person name="Vydyam P."/>
            <person name="Khabirova E."/>
            <person name="Fang T."/>
            <person name="Gihaz S."/>
            <person name="Thekkiniath J."/>
            <person name="Munshi M."/>
            <person name="Abel S."/>
            <person name="Ciampossin L."/>
            <person name="Batugedara G."/>
            <person name="Gupta M."/>
            <person name="Lu X.M."/>
            <person name="Lenz T."/>
            <person name="Chakravarty S."/>
            <person name="Cornillot E."/>
            <person name="Hu Y."/>
            <person name="Ma W."/>
            <person name="Gonzalez L.M."/>
            <person name="Sanchez S."/>
            <person name="Estrada K."/>
            <person name="Sanchez-Flores A."/>
            <person name="Montero E."/>
            <person name="Harb O.S."/>
            <person name="Le Roch K.G."/>
            <person name="Mamoun C.B."/>
        </authorList>
    </citation>
    <scope>NUCLEOTIDE SEQUENCE</scope>
    <source>
        <strain evidence="1">WA1</strain>
    </source>
</reference>
<sequence length="185" mass="20644">MSTLNKYLGIALKGSNLSYCLIIDEAIKKAGTISLKCATNEHPVRINNILTLLKKDVHKTTISSTEETQEDAWGIGLESNEYIPRSVSDAKRELYACRILSIVEANSNIIFKTKPYLFTTRCLIQTISKLANAHDANATTLEQVAKSKMNILASSVDDMQFTAIGYAWATAVCLKVFLWSHFKFF</sequence>
<dbReference type="Proteomes" id="UP001214638">
    <property type="component" value="Unassembled WGS sequence"/>
</dbReference>
<dbReference type="AlphaFoldDB" id="A0AAD9PL74"/>
<gene>
    <name evidence="1" type="ORF">BdWA1_001844</name>
</gene>
<proteinExistence type="predicted"/>
<dbReference type="EMBL" id="JALLKP010000002">
    <property type="protein sequence ID" value="KAK2196596.1"/>
    <property type="molecule type" value="Genomic_DNA"/>
</dbReference>
<dbReference type="GeneID" id="94336142"/>
<evidence type="ECO:0000313" key="2">
    <source>
        <dbReference type="Proteomes" id="UP001214638"/>
    </source>
</evidence>
<accession>A0AAD9PL74</accession>